<feature type="region of interest" description="Disordered" evidence="1">
    <location>
        <begin position="65"/>
        <end position="225"/>
    </location>
</feature>
<feature type="compositionally biased region" description="Basic residues" evidence="1">
    <location>
        <begin position="65"/>
        <end position="75"/>
    </location>
</feature>
<evidence type="ECO:0000256" key="1">
    <source>
        <dbReference type="SAM" id="MobiDB-lite"/>
    </source>
</evidence>
<sequence>MDSNTPPGSQPPRGNPSHYFFSAMVVAERSGPTLLMCNPSSPPRRSRNPQFTVNRIFKTRQISLHKLKSPLKRRPSSLVVQRVSPEPTSGPSSAAQSLDRISAPTSGPSSAAQSLDRISATQAAESSTLSQAESRESSPFGHSPSSKSSSPPCFAPFAPTTVHSSSLRLTRSASRSSIASPDPESASRARPVMRSTSGQCRSASRSRTRSGRKKKDTKIHLDPNGGIVTRYGSRDGEPLFIRDTKRTSTTEPDILTFYWESFTAQPIVSPPDLTRYADLREGDLYSNVILSETCEREDAIDVQLWLWAPGADGTCVWTRAREGDVRDDGRRLIVTPCRKEPSWVSRTWGVKQLVQSQKRNA</sequence>
<feature type="compositionally biased region" description="Polar residues" evidence="1">
    <location>
        <begin position="86"/>
        <end position="96"/>
    </location>
</feature>
<dbReference type="EMBL" id="KZ857393">
    <property type="protein sequence ID" value="RDX51815.1"/>
    <property type="molecule type" value="Genomic_DNA"/>
</dbReference>
<evidence type="ECO:0000313" key="2">
    <source>
        <dbReference type="EMBL" id="RDX51815.1"/>
    </source>
</evidence>
<reference evidence="2 3" key="1">
    <citation type="journal article" date="2018" name="Biotechnol. Biofuels">
        <title>Integrative visual omics of the white-rot fungus Polyporus brumalis exposes the biotechnological potential of its oxidative enzymes for delignifying raw plant biomass.</title>
        <authorList>
            <person name="Miyauchi S."/>
            <person name="Rancon A."/>
            <person name="Drula E."/>
            <person name="Hage H."/>
            <person name="Chaduli D."/>
            <person name="Favel A."/>
            <person name="Grisel S."/>
            <person name="Henrissat B."/>
            <person name="Herpoel-Gimbert I."/>
            <person name="Ruiz-Duenas F.J."/>
            <person name="Chevret D."/>
            <person name="Hainaut M."/>
            <person name="Lin J."/>
            <person name="Wang M."/>
            <person name="Pangilinan J."/>
            <person name="Lipzen A."/>
            <person name="Lesage-Meessen L."/>
            <person name="Navarro D."/>
            <person name="Riley R."/>
            <person name="Grigoriev I.V."/>
            <person name="Zhou S."/>
            <person name="Raouche S."/>
            <person name="Rosso M.N."/>
        </authorList>
    </citation>
    <scope>NUCLEOTIDE SEQUENCE [LARGE SCALE GENOMIC DNA]</scope>
    <source>
        <strain evidence="2 3">BRFM 1820</strain>
    </source>
</reference>
<keyword evidence="3" id="KW-1185">Reference proteome</keyword>
<proteinExistence type="predicted"/>
<dbReference type="AlphaFoldDB" id="A0A371DGZ3"/>
<gene>
    <name evidence="2" type="ORF">OH76DRAFT_1417161</name>
</gene>
<name>A0A371DGZ3_9APHY</name>
<organism evidence="2 3">
    <name type="scientific">Lentinus brumalis</name>
    <dbReference type="NCBI Taxonomy" id="2498619"/>
    <lineage>
        <taxon>Eukaryota</taxon>
        <taxon>Fungi</taxon>
        <taxon>Dikarya</taxon>
        <taxon>Basidiomycota</taxon>
        <taxon>Agaricomycotina</taxon>
        <taxon>Agaricomycetes</taxon>
        <taxon>Polyporales</taxon>
        <taxon>Polyporaceae</taxon>
        <taxon>Lentinus</taxon>
    </lineage>
</organism>
<accession>A0A371DGZ3</accession>
<protein>
    <submittedName>
        <fullName evidence="2">Uncharacterized protein</fullName>
    </submittedName>
</protein>
<evidence type="ECO:0000313" key="3">
    <source>
        <dbReference type="Proteomes" id="UP000256964"/>
    </source>
</evidence>
<feature type="compositionally biased region" description="Polar residues" evidence="1">
    <location>
        <begin position="119"/>
        <end position="132"/>
    </location>
</feature>
<feature type="compositionally biased region" description="Low complexity" evidence="1">
    <location>
        <begin position="137"/>
        <end position="180"/>
    </location>
</feature>
<feature type="compositionally biased region" description="Polar residues" evidence="1">
    <location>
        <begin position="103"/>
        <end position="113"/>
    </location>
</feature>
<feature type="compositionally biased region" description="Basic residues" evidence="1">
    <location>
        <begin position="204"/>
        <end position="217"/>
    </location>
</feature>
<dbReference type="Proteomes" id="UP000256964">
    <property type="component" value="Unassembled WGS sequence"/>
</dbReference>